<evidence type="ECO:0000256" key="1">
    <source>
        <dbReference type="SAM" id="MobiDB-lite"/>
    </source>
</evidence>
<protein>
    <submittedName>
        <fullName evidence="2">Uncharacterized protein</fullName>
    </submittedName>
</protein>
<accession>A0A8H5BD61</accession>
<evidence type="ECO:0000313" key="2">
    <source>
        <dbReference type="EMBL" id="KAF5320853.1"/>
    </source>
</evidence>
<reference evidence="2 3" key="1">
    <citation type="journal article" date="2020" name="ISME J.">
        <title>Uncovering the hidden diversity of litter-decomposition mechanisms in mushroom-forming fungi.</title>
        <authorList>
            <person name="Floudas D."/>
            <person name="Bentzer J."/>
            <person name="Ahren D."/>
            <person name="Johansson T."/>
            <person name="Persson P."/>
            <person name="Tunlid A."/>
        </authorList>
    </citation>
    <scope>NUCLEOTIDE SEQUENCE [LARGE SCALE GENOMIC DNA]</scope>
    <source>
        <strain evidence="2 3">CBS 101986</strain>
    </source>
</reference>
<proteinExistence type="predicted"/>
<comment type="caution">
    <text evidence="2">The sequence shown here is derived from an EMBL/GenBank/DDBJ whole genome shotgun (WGS) entry which is preliminary data.</text>
</comment>
<dbReference type="EMBL" id="JAACJJ010000028">
    <property type="protein sequence ID" value="KAF5320853.1"/>
    <property type="molecule type" value="Genomic_DNA"/>
</dbReference>
<dbReference type="Proteomes" id="UP000567179">
    <property type="component" value="Unassembled WGS sequence"/>
</dbReference>
<sequence>MDLPISMISNAVITGGVFNLINNFEHGVVHGQNEEHSRDSKGRFDRFPNNDSHAAVDPGESYEDASNNAREKQGEEVDVISTEMCQSNIDMTPDNSPKPQKLVWFQIGGDSAGATLQLVRSYEDCIMRLESIKQSNGWTGSTKLKYDRRMIGCEAERKAYRQHVIGSPYPSKVWAVLDDPQVFEFLVNLYRQPMRIQIRD</sequence>
<organism evidence="2 3">
    <name type="scientific">Psilocybe cf. subviscida</name>
    <dbReference type="NCBI Taxonomy" id="2480587"/>
    <lineage>
        <taxon>Eukaryota</taxon>
        <taxon>Fungi</taxon>
        <taxon>Dikarya</taxon>
        <taxon>Basidiomycota</taxon>
        <taxon>Agaricomycotina</taxon>
        <taxon>Agaricomycetes</taxon>
        <taxon>Agaricomycetidae</taxon>
        <taxon>Agaricales</taxon>
        <taxon>Agaricineae</taxon>
        <taxon>Strophariaceae</taxon>
        <taxon>Psilocybe</taxon>
    </lineage>
</organism>
<gene>
    <name evidence="2" type="ORF">D9619_002274</name>
</gene>
<evidence type="ECO:0000313" key="3">
    <source>
        <dbReference type="Proteomes" id="UP000567179"/>
    </source>
</evidence>
<keyword evidence="3" id="KW-1185">Reference proteome</keyword>
<name>A0A8H5BD61_9AGAR</name>
<feature type="region of interest" description="Disordered" evidence="1">
    <location>
        <begin position="31"/>
        <end position="73"/>
    </location>
</feature>
<dbReference type="AlphaFoldDB" id="A0A8H5BD61"/>
<feature type="compositionally biased region" description="Basic and acidic residues" evidence="1">
    <location>
        <begin position="32"/>
        <end position="48"/>
    </location>
</feature>